<gene>
    <name evidence="12" type="ORF">AD0028_0147</name>
</gene>
<dbReference type="Pfam" id="PF04616">
    <property type="entry name" value="Glyco_hydro_43"/>
    <property type="match status" value="2"/>
</dbReference>
<comment type="caution">
    <text evidence="12">The sequence shown here is derived from an EMBL/GenBank/DDBJ whole genome shotgun (WGS) entry which is preliminary data.</text>
</comment>
<keyword evidence="9" id="KW-0812">Transmembrane</keyword>
<evidence type="ECO:0000256" key="6">
    <source>
        <dbReference type="PIRSR" id="PIRSR606710-1"/>
    </source>
</evidence>
<dbReference type="Proteomes" id="UP000193664">
    <property type="component" value="Unassembled WGS sequence"/>
</dbReference>
<dbReference type="PANTHER" id="PTHR43772:SF2">
    <property type="entry name" value="PUTATIVE (AFU_ORTHOLOGUE AFUA_2G04480)-RELATED"/>
    <property type="match status" value="1"/>
</dbReference>
<dbReference type="InterPro" id="IPR058094">
    <property type="entry name" value="Ig-like_OmpL47-like"/>
</dbReference>
<keyword evidence="3 12" id="KW-0378">Hydrolase</keyword>
<evidence type="ECO:0000256" key="7">
    <source>
        <dbReference type="PIRSR" id="PIRSR606710-2"/>
    </source>
</evidence>
<accession>A0A1X2ZPT3</accession>
<feature type="active site" description="Proton donor" evidence="6">
    <location>
        <position position="340"/>
    </location>
</feature>
<keyword evidence="9" id="KW-1133">Transmembrane helix</keyword>
<feature type="compositionally biased region" description="Low complexity" evidence="8">
    <location>
        <begin position="1070"/>
        <end position="1097"/>
    </location>
</feature>
<evidence type="ECO:0000256" key="4">
    <source>
        <dbReference type="ARBA" id="ARBA00023277"/>
    </source>
</evidence>
<evidence type="ECO:0000256" key="10">
    <source>
        <dbReference type="SAM" id="SignalP"/>
    </source>
</evidence>
<dbReference type="EMBL" id="LNKF01000001">
    <property type="protein sequence ID" value="OSG96181.1"/>
    <property type="molecule type" value="Genomic_DNA"/>
</dbReference>
<feature type="active site" description="Proton acceptor" evidence="6">
    <location>
        <position position="99"/>
    </location>
</feature>
<dbReference type="GO" id="GO:0004553">
    <property type="term" value="F:hydrolase activity, hydrolyzing O-glycosyl compounds"/>
    <property type="evidence" value="ECO:0007669"/>
    <property type="project" value="InterPro"/>
</dbReference>
<evidence type="ECO:0000259" key="11">
    <source>
        <dbReference type="Pfam" id="PF07532"/>
    </source>
</evidence>
<dbReference type="NCBIfam" id="NF047446">
    <property type="entry name" value="barrel_OmpL47"/>
    <property type="match status" value="1"/>
</dbReference>
<dbReference type="InterPro" id="IPR006710">
    <property type="entry name" value="Glyco_hydro_43"/>
</dbReference>
<evidence type="ECO:0000256" key="8">
    <source>
        <dbReference type="SAM" id="MobiDB-lite"/>
    </source>
</evidence>
<keyword evidence="9" id="KW-0472">Membrane</keyword>
<keyword evidence="4" id="KW-0119">Carbohydrate metabolism</keyword>
<dbReference type="InterPro" id="IPR011081">
    <property type="entry name" value="Big_4"/>
</dbReference>
<keyword evidence="2" id="KW-0624">Polysaccharide degradation</keyword>
<dbReference type="InterPro" id="IPR052176">
    <property type="entry name" value="Glycosyl_Hydrlase_43_Enz"/>
</dbReference>
<sequence length="1137" mass="119827">MSFSHISHASMKTLVAGIAAAATLCTGAIATMQTANAADASTAPSVAGHAYNDLPVGNPDVTVTQIDNSALPATLHNPIGQNEGTNTPNDLSQNYYSADASTLEYDGKLFVFTGHDEAEPTYGSFNMKDWGVYVTDNPESGKWTHYKTITKADLFDWATGDGAYAGQVVVDDAGTADTADDWFYYYVPVKDKNAAAGADPFSIGVAKSKSPLGPWVDAIGAPLLTTTQTQIETIDPAFFVDNDGTGYLHFGTFNSELAVKMQRDANTGRTSYVAVETMDGTADGAPKIYNMRDADALANIPDYDASKDVLGSDYANQVNASLTLGNNGGAYANGPKGFFEAAWVFREGDTYYNVYDGGKPGSGVATCVESNYQACVQYSTSASPLGPWTYQGVIVESGSSTTMHPSIQRFGGKWWVTYHTGDKTGGTDFRRAVCIDEVTWNGGRINAVSHPTKAERLQPSRNVAPYASVDATYTETPAYKGSVNDGRVLETAVVPPNHWTNYRKMPQTQSSDSLIYQWSGAVRVNGSKVWFDTDANALRAPASWKLQYLDADGSWKDVPNFSEYGVDTGKNAPNEVTFDAVTTTALKLDMTAQAVDGGYASVGVPEWEVYAQQGAVVAEQPADVYAKTGDAPELSNTVKVAYGSETVETPVLWRTVSASSYAQAGEFTVQGVVAGIETKQQADDLTAGNVTVTVHVSDDYVKPADTIAPAVRVALAGTAGNDGWLVTSPIALITASDNAAAPIAKLELAVGDGAWATVGTNVNTAVKAVTGEGIVSVRARATDAAGNVSEIAAAEARVDATAPTVTASVDAASRTMTLTASDGAGSGVKTVEYRVGNGEWQQYEEGAAITASSSKRETVSYRASDIAGNMSAAGVKDIPSDTSVPLAGYIEQDAVATDVDKKASSWTAGVAALNDGKTIPGDCTVDNACIWGTWPNTGEMKLDYEWDREVTIDSSRVQFTSDGGGLGMPASWKLQYWDAGTNAFVDIPDATYTLVTNAPGAYGTDNGGWSEATWTDAVKTTKLRMVIQSGSASPAAAEWQVHAPEPTPDPTPDPTPEPEPEPTPTPKPTPDNNNNSKQDGNNAKPSAKPQSSQQSQSQRKKKLSSTGVATTAIVIAMTVLATAGCCIFVAKRGKLRN</sequence>
<keyword evidence="10" id="KW-0732">Signal</keyword>
<evidence type="ECO:0000256" key="3">
    <source>
        <dbReference type="ARBA" id="ARBA00022801"/>
    </source>
</evidence>
<feature type="site" description="Important for catalytic activity, responsible for pKa modulation of the active site Glu and correct orientation of both the proton donor and substrate" evidence="7">
    <location>
        <position position="235"/>
    </location>
</feature>
<dbReference type="Gene3D" id="2.60.120.260">
    <property type="entry name" value="Galactose-binding domain-like"/>
    <property type="match status" value="2"/>
</dbReference>
<dbReference type="SUPFAM" id="SSF75005">
    <property type="entry name" value="Arabinanase/levansucrase/invertase"/>
    <property type="match status" value="1"/>
</dbReference>
<dbReference type="AlphaFoldDB" id="A0A1X2ZPT3"/>
<feature type="signal peptide" evidence="10">
    <location>
        <begin position="1"/>
        <end position="37"/>
    </location>
</feature>
<evidence type="ECO:0000313" key="13">
    <source>
        <dbReference type="Proteomes" id="UP000193664"/>
    </source>
</evidence>
<evidence type="ECO:0000256" key="5">
    <source>
        <dbReference type="ARBA" id="ARBA00023295"/>
    </source>
</evidence>
<dbReference type="GO" id="GO:0045493">
    <property type="term" value="P:xylan catabolic process"/>
    <property type="evidence" value="ECO:0007669"/>
    <property type="project" value="UniProtKB-KW"/>
</dbReference>
<proteinExistence type="inferred from homology"/>
<dbReference type="CDD" id="cd08990">
    <property type="entry name" value="GH43_AXH_like"/>
    <property type="match status" value="1"/>
</dbReference>
<feature type="chain" id="PRO_5012936710" evidence="10">
    <location>
        <begin position="38"/>
        <end position="1137"/>
    </location>
</feature>
<evidence type="ECO:0000313" key="12">
    <source>
        <dbReference type="EMBL" id="OSG96181.1"/>
    </source>
</evidence>
<evidence type="ECO:0000256" key="1">
    <source>
        <dbReference type="ARBA" id="ARBA00009865"/>
    </source>
</evidence>
<dbReference type="PANTHER" id="PTHR43772">
    <property type="entry name" value="ENDO-1,4-BETA-XYLANASE"/>
    <property type="match status" value="1"/>
</dbReference>
<feature type="domain" description="Bacterial Ig-like" evidence="11">
    <location>
        <begin position="624"/>
        <end position="675"/>
    </location>
</feature>
<dbReference type="RefSeq" id="WP_236836775.1">
    <property type="nucleotide sequence ID" value="NZ_DAWCQN010000128.1"/>
</dbReference>
<evidence type="ECO:0000256" key="9">
    <source>
        <dbReference type="SAM" id="Phobius"/>
    </source>
</evidence>
<comment type="similarity">
    <text evidence="1">Belongs to the glycosyl hydrolase 43 family.</text>
</comment>
<feature type="transmembrane region" description="Helical" evidence="9">
    <location>
        <begin position="1107"/>
        <end position="1130"/>
    </location>
</feature>
<dbReference type="Gene3D" id="2.115.10.20">
    <property type="entry name" value="Glycosyl hydrolase domain, family 43"/>
    <property type="match status" value="1"/>
</dbReference>
<organism evidence="12 13">
    <name type="scientific">Bifidobacterium adolescentis</name>
    <dbReference type="NCBI Taxonomy" id="1680"/>
    <lineage>
        <taxon>Bacteria</taxon>
        <taxon>Bacillati</taxon>
        <taxon>Actinomycetota</taxon>
        <taxon>Actinomycetes</taxon>
        <taxon>Bifidobacteriales</taxon>
        <taxon>Bifidobacteriaceae</taxon>
        <taxon>Bifidobacterium</taxon>
    </lineage>
</organism>
<reference evidence="12 13" key="1">
    <citation type="journal article" date="2016" name="Sci. Rep.">
        <title>Evaluation of genetic diversity among strains of the human gut commensal Bifidobacterium adolescentis.</title>
        <authorList>
            <person name="Duranti S."/>
            <person name="Milani C."/>
            <person name="Lugli G.A."/>
            <person name="Mancabelli L."/>
            <person name="Turroni F."/>
            <person name="Ferrario C."/>
            <person name="Mangifesta M."/>
            <person name="Viappiani A."/>
            <person name="Sanchez B."/>
            <person name="Margolles A."/>
            <person name="van Sinderen D."/>
            <person name="Ventura M."/>
        </authorList>
    </citation>
    <scope>NUCLEOTIDE SEQUENCE [LARGE SCALE GENOMIC DNA]</scope>
    <source>
        <strain evidence="12 13">AD2-8</strain>
    </source>
</reference>
<feature type="compositionally biased region" description="Pro residues" evidence="8">
    <location>
        <begin position="1045"/>
        <end position="1069"/>
    </location>
</feature>
<name>A0A1X2ZPT3_BIFAD</name>
<keyword evidence="5" id="KW-0326">Glycosidase</keyword>
<dbReference type="InterPro" id="IPR023296">
    <property type="entry name" value="Glyco_hydro_beta-prop_sf"/>
</dbReference>
<dbReference type="Pfam" id="PF07532">
    <property type="entry name" value="Big_4"/>
    <property type="match status" value="1"/>
</dbReference>
<feature type="region of interest" description="Disordered" evidence="8">
    <location>
        <begin position="1029"/>
        <end position="1107"/>
    </location>
</feature>
<protein>
    <submittedName>
        <fullName evidence="12">Glycosyl hydrolase family 43</fullName>
    </submittedName>
</protein>
<evidence type="ECO:0000256" key="2">
    <source>
        <dbReference type="ARBA" id="ARBA00022651"/>
    </source>
</evidence>
<keyword evidence="2" id="KW-0858">Xylan degradation</keyword>